<reference evidence="1 2" key="1">
    <citation type="journal article" date="2020" name="ISME J.">
        <title>Enrichment and physiological characterization of a novel comammox Nitrospira indicates ammonium inhibition of complete nitrification.</title>
        <authorList>
            <person name="Sakoula D."/>
            <person name="Koch H."/>
            <person name="Frank J."/>
            <person name="Jetten M.S.M."/>
            <person name="van Kessel M.A.H.J."/>
            <person name="Lucker S."/>
        </authorList>
    </citation>
    <scope>NUCLEOTIDE SEQUENCE [LARGE SCALE GENOMIC DNA]</scope>
    <source>
        <strain evidence="1">Comreactor17</strain>
    </source>
</reference>
<proteinExistence type="predicted"/>
<dbReference type="AlphaFoldDB" id="A0A7S8J0F8"/>
<accession>A0A7S8J0F8</accession>
<dbReference type="Gene3D" id="3.40.50.300">
    <property type="entry name" value="P-loop containing nucleotide triphosphate hydrolases"/>
    <property type="match status" value="1"/>
</dbReference>
<evidence type="ECO:0000313" key="2">
    <source>
        <dbReference type="Proteomes" id="UP000593737"/>
    </source>
</evidence>
<gene>
    <name evidence="1" type="ORF">Nkreftii_003070</name>
</gene>
<dbReference type="KEGG" id="nkf:Nkreftii_003070"/>
<dbReference type="Proteomes" id="UP000593737">
    <property type="component" value="Chromosome"/>
</dbReference>
<evidence type="ECO:0000313" key="1">
    <source>
        <dbReference type="EMBL" id="QPD05296.1"/>
    </source>
</evidence>
<dbReference type="EMBL" id="CP047423">
    <property type="protein sequence ID" value="QPD05296.1"/>
    <property type="molecule type" value="Genomic_DNA"/>
</dbReference>
<name>A0A7S8J0F8_9BACT</name>
<protein>
    <submittedName>
        <fullName evidence="1">Type IV pili twitching motility protein PilT</fullName>
    </submittedName>
</protein>
<organism evidence="1 2">
    <name type="scientific">Candidatus Nitrospira kreftii</name>
    <dbReference type="NCBI Taxonomy" id="2652173"/>
    <lineage>
        <taxon>Bacteria</taxon>
        <taxon>Pseudomonadati</taxon>
        <taxon>Nitrospirota</taxon>
        <taxon>Nitrospiria</taxon>
        <taxon>Nitrospirales</taxon>
        <taxon>Nitrospiraceae</taxon>
        <taxon>Nitrospira</taxon>
    </lineage>
</organism>
<dbReference type="InterPro" id="IPR027417">
    <property type="entry name" value="P-loop_NTPase"/>
</dbReference>
<sequence>MVFTPAISNLIRDAKTFQIASAMQTGKNVGMQTLDDAIQDLLTKKWISPEEAYEKSIDKNRFAKLLKTPPDALQ</sequence>